<dbReference type="EMBL" id="OM869629">
    <property type="protein sequence ID" value="UPW41572.1"/>
    <property type="molecule type" value="Genomic_DNA"/>
</dbReference>
<protein>
    <submittedName>
        <fullName evidence="1">Uncharacterized protein</fullName>
    </submittedName>
</protein>
<accession>A0A976N1P3</accession>
<reference evidence="1" key="1">
    <citation type="submission" date="2022-02" db="EMBL/GenBank/DDBJ databases">
        <title>Towards deciphering the DNA virus diversity associated with rodent species in the families Cricetidae and Heteromyidae.</title>
        <authorList>
            <person name="Lund M."/>
            <person name="Larsen B.B."/>
            <person name="Gryseels S."/>
            <person name="Kraberger S."/>
            <person name="Rowsey D.M."/>
            <person name="Steger L."/>
            <person name="Yule K.M."/>
            <person name="Upham N.S."/>
            <person name="Worobey M."/>
            <person name="Van Doorslaer K."/>
            <person name="Varsani A."/>
        </authorList>
    </citation>
    <scope>NUCLEOTIDE SEQUENCE</scope>
    <source>
        <strain evidence="1">NeonRodF8_53</strain>
    </source>
</reference>
<sequence length="59" mass="7041">MDYSIKVSELFLLKAVLRRFCRLNFCTNSFTRSLMDLFDRIVVDVRENGHLCCVDYFNI</sequence>
<organism evidence="1">
    <name type="scientific">Peromfec virus RodF8_53</name>
    <dbReference type="NCBI Taxonomy" id="2929382"/>
    <lineage>
        <taxon>Viruses</taxon>
        <taxon>Monodnaviria</taxon>
        <taxon>Sangervirae</taxon>
        <taxon>Phixviricota</taxon>
        <taxon>Malgrandaviricetes</taxon>
        <taxon>Petitvirales</taxon>
        <taxon>Microviridae</taxon>
    </lineage>
</organism>
<proteinExistence type="predicted"/>
<name>A0A976N1P3_9VIRU</name>
<evidence type="ECO:0000313" key="1">
    <source>
        <dbReference type="EMBL" id="UPW41572.1"/>
    </source>
</evidence>